<organism evidence="1 2">
    <name type="scientific">Candidatus Yanofskybacteria bacterium RIFCSPHIGHO2_01_FULL_41_26</name>
    <dbReference type="NCBI Taxonomy" id="1802661"/>
    <lineage>
        <taxon>Bacteria</taxon>
        <taxon>Candidatus Yanofskyibacteriota</taxon>
    </lineage>
</organism>
<dbReference type="AlphaFoldDB" id="A0A1F8EEL7"/>
<dbReference type="EMBL" id="MGJB01000015">
    <property type="protein sequence ID" value="OGM98425.1"/>
    <property type="molecule type" value="Genomic_DNA"/>
</dbReference>
<dbReference type="Proteomes" id="UP000176893">
    <property type="component" value="Unassembled WGS sequence"/>
</dbReference>
<comment type="caution">
    <text evidence="1">The sequence shown here is derived from an EMBL/GenBank/DDBJ whole genome shotgun (WGS) entry which is preliminary data.</text>
</comment>
<reference evidence="1 2" key="1">
    <citation type="journal article" date="2016" name="Nat. Commun.">
        <title>Thousands of microbial genomes shed light on interconnected biogeochemical processes in an aquifer system.</title>
        <authorList>
            <person name="Anantharaman K."/>
            <person name="Brown C.T."/>
            <person name="Hug L.A."/>
            <person name="Sharon I."/>
            <person name="Castelle C.J."/>
            <person name="Probst A.J."/>
            <person name="Thomas B.C."/>
            <person name="Singh A."/>
            <person name="Wilkins M.J."/>
            <person name="Karaoz U."/>
            <person name="Brodie E.L."/>
            <person name="Williams K.H."/>
            <person name="Hubbard S.S."/>
            <person name="Banfield J.F."/>
        </authorList>
    </citation>
    <scope>NUCLEOTIDE SEQUENCE [LARGE SCALE GENOMIC DNA]</scope>
</reference>
<protein>
    <submittedName>
        <fullName evidence="1">Uncharacterized protein</fullName>
    </submittedName>
</protein>
<sequence length="69" mass="7958">MSDLTKEYFDKQLGKLATKEDLKDEVANLAGMVSRRFDEVEKKLDVRAEVDQLKVQMKKVWDALNIASK</sequence>
<evidence type="ECO:0000313" key="1">
    <source>
        <dbReference type="EMBL" id="OGM98425.1"/>
    </source>
</evidence>
<gene>
    <name evidence="1" type="ORF">A2649_02500</name>
</gene>
<accession>A0A1F8EEL7</accession>
<name>A0A1F8EEL7_9BACT</name>
<evidence type="ECO:0000313" key="2">
    <source>
        <dbReference type="Proteomes" id="UP000176893"/>
    </source>
</evidence>
<proteinExistence type="predicted"/>
<dbReference type="STRING" id="1802661.A2649_02500"/>